<dbReference type="EMBL" id="KB206680">
    <property type="protein sequence ID" value="ELP89098.1"/>
    <property type="molecule type" value="Genomic_DNA"/>
</dbReference>
<proteinExistence type="predicted"/>
<dbReference type="AlphaFoldDB" id="L7FNX0"/>
<feature type="non-terminal residue" evidence="1">
    <location>
        <position position="21"/>
    </location>
</feature>
<sequence>VQRDAFEHCTQLEKVVFNDKV</sequence>
<organism evidence="1 2">
    <name type="scientific">Entamoeba invadens IP1</name>
    <dbReference type="NCBI Taxonomy" id="370355"/>
    <lineage>
        <taxon>Eukaryota</taxon>
        <taxon>Amoebozoa</taxon>
        <taxon>Evosea</taxon>
        <taxon>Archamoebae</taxon>
        <taxon>Mastigamoebida</taxon>
        <taxon>Entamoebidae</taxon>
        <taxon>Entamoeba</taxon>
    </lineage>
</organism>
<keyword evidence="2" id="KW-1185">Reference proteome</keyword>
<reference evidence="1 2" key="1">
    <citation type="submission" date="2012-10" db="EMBL/GenBank/DDBJ databases">
        <authorList>
            <person name="Zafar N."/>
            <person name="Inman J."/>
            <person name="Hall N."/>
            <person name="Lorenzi H."/>
            <person name="Caler E."/>
        </authorList>
    </citation>
    <scope>NUCLEOTIDE SEQUENCE [LARGE SCALE GENOMIC DNA]</scope>
    <source>
        <strain evidence="1 2">IP1</strain>
    </source>
</reference>
<dbReference type="RefSeq" id="XP_004255869.1">
    <property type="nucleotide sequence ID" value="XM_004255821.1"/>
</dbReference>
<protein>
    <submittedName>
        <fullName evidence="1">Uncharacterized protein</fullName>
    </submittedName>
</protein>
<dbReference type="KEGG" id="eiv:EIN_216270"/>
<feature type="non-terminal residue" evidence="1">
    <location>
        <position position="1"/>
    </location>
</feature>
<accession>L7FNX0</accession>
<evidence type="ECO:0000313" key="2">
    <source>
        <dbReference type="Proteomes" id="UP000014680"/>
    </source>
</evidence>
<dbReference type="GeneID" id="14888080"/>
<dbReference type="VEuPathDB" id="AmoebaDB:EIN_216270"/>
<gene>
    <name evidence="1" type="ORF">EIN_216270</name>
</gene>
<evidence type="ECO:0000313" key="1">
    <source>
        <dbReference type="EMBL" id="ELP89098.1"/>
    </source>
</evidence>
<dbReference type="Proteomes" id="UP000014680">
    <property type="component" value="Unassembled WGS sequence"/>
</dbReference>
<name>L7FNX0_ENTIV</name>